<dbReference type="PANTHER" id="PTHR43032:SF4">
    <property type="entry name" value="OXIDOREDUCTASE MOLYBDOPTERIN-BINDING DOMAIN-CONTAINING PROTEIN"/>
    <property type="match status" value="1"/>
</dbReference>
<dbReference type="InterPro" id="IPR016174">
    <property type="entry name" value="Di-haem_cyt_TM"/>
</dbReference>
<keyword evidence="2" id="KW-0812">Transmembrane</keyword>
<dbReference type="OrthoDB" id="9778777at2"/>
<feature type="transmembrane region" description="Helical" evidence="2">
    <location>
        <begin position="188"/>
        <end position="207"/>
    </location>
</feature>
<organism evidence="4 5">
    <name type="scientific">Paenibacillus swuensis</name>
    <dbReference type="NCBI Taxonomy" id="1178515"/>
    <lineage>
        <taxon>Bacteria</taxon>
        <taxon>Bacillati</taxon>
        <taxon>Bacillota</taxon>
        <taxon>Bacilli</taxon>
        <taxon>Bacillales</taxon>
        <taxon>Paenibacillaceae</taxon>
        <taxon>Paenibacillus</taxon>
    </lineage>
</organism>
<evidence type="ECO:0000256" key="2">
    <source>
        <dbReference type="SAM" id="Phobius"/>
    </source>
</evidence>
<dbReference type="Gene3D" id="3.90.420.10">
    <property type="entry name" value="Oxidoreductase, molybdopterin-binding domain"/>
    <property type="match status" value="1"/>
</dbReference>
<feature type="domain" description="Oxidoreductase molybdopterin-binding" evidence="3">
    <location>
        <begin position="264"/>
        <end position="410"/>
    </location>
</feature>
<dbReference type="Pfam" id="PF00174">
    <property type="entry name" value="Oxidored_molyb"/>
    <property type="match status" value="1"/>
</dbReference>
<dbReference type="PATRIC" id="fig|1178515.4.peg.3696"/>
<dbReference type="STRING" id="1178515.SY83_18330"/>
<dbReference type="AlphaFoldDB" id="A0A172TLY9"/>
<dbReference type="PANTHER" id="PTHR43032">
    <property type="entry name" value="PROTEIN-METHIONINE-SULFOXIDE REDUCTASE"/>
    <property type="match status" value="1"/>
</dbReference>
<protein>
    <submittedName>
        <fullName evidence="4">Oxidoreductase</fullName>
    </submittedName>
</protein>
<feature type="transmembrane region" description="Helical" evidence="2">
    <location>
        <begin position="117"/>
        <end position="139"/>
    </location>
</feature>
<feature type="region of interest" description="Disordered" evidence="1">
    <location>
        <begin position="218"/>
        <end position="241"/>
    </location>
</feature>
<feature type="transmembrane region" description="Helical" evidence="2">
    <location>
        <begin position="21"/>
        <end position="43"/>
    </location>
</feature>
<dbReference type="SUPFAM" id="SSF81342">
    <property type="entry name" value="Transmembrane di-heme cytochromes"/>
    <property type="match status" value="1"/>
</dbReference>
<keyword evidence="5" id="KW-1185">Reference proteome</keyword>
<dbReference type="GO" id="GO:0009055">
    <property type="term" value="F:electron transfer activity"/>
    <property type="evidence" value="ECO:0007669"/>
    <property type="project" value="InterPro"/>
</dbReference>
<gene>
    <name evidence="4" type="ORF">SY83_18330</name>
</gene>
<dbReference type="Proteomes" id="UP000076927">
    <property type="component" value="Chromosome"/>
</dbReference>
<accession>A0A172TLY9</accession>
<evidence type="ECO:0000313" key="4">
    <source>
        <dbReference type="EMBL" id="ANE47924.1"/>
    </source>
</evidence>
<dbReference type="EMBL" id="CP011388">
    <property type="protein sequence ID" value="ANE47924.1"/>
    <property type="molecule type" value="Genomic_DNA"/>
</dbReference>
<name>A0A172TLY9_9BACL</name>
<sequence>MNLKNQWKPAMGRLLVKLHRWNAWSVLLLALTGVVLSIGAIRGDLGMIRVWLKNIHTWVGLASVILILFYLPYIRKHVKQIRKKPAQKWNLGLVLGLTVGWILSGIVLWLFRHFPPAWSNTALWIHDLLTWVGIPYILYHSITRMRWMKEPAKRTIVSETSQQVINDEEYKVKPLPPITGKPRVSRRVFLRWGIGAGIAAVFGPSFIRWLGDSLGNGGGGSGKPAAMPGTDANRMLPAPTPLPDSTAVIGGGAKGDFRVYTVTPIPSFTSDDWKFTVGGLVDKPMELDWNAFLALKREVQVSDFHCVTGWSVYSNTWEGIPLHQLLKAAGVKSEARFVKFYSGDGVYTDALSLEQARMEDVIVAVLHDGKPIGADYGGPVRLVVPQMYAYKSVKWLQSIELIAEPHIGYWEERGYDNDAWVNA</sequence>
<keyword evidence="2" id="KW-1133">Transmembrane helix</keyword>
<evidence type="ECO:0000256" key="1">
    <source>
        <dbReference type="SAM" id="MobiDB-lite"/>
    </source>
</evidence>
<dbReference type="SUPFAM" id="SSF56524">
    <property type="entry name" value="Oxidoreductase molybdopterin-binding domain"/>
    <property type="match status" value="1"/>
</dbReference>
<dbReference type="GO" id="GO:0022904">
    <property type="term" value="P:respiratory electron transport chain"/>
    <property type="evidence" value="ECO:0007669"/>
    <property type="project" value="InterPro"/>
</dbReference>
<proteinExistence type="predicted"/>
<evidence type="ECO:0000313" key="5">
    <source>
        <dbReference type="Proteomes" id="UP000076927"/>
    </source>
</evidence>
<feature type="transmembrane region" description="Helical" evidence="2">
    <location>
        <begin position="55"/>
        <end position="71"/>
    </location>
</feature>
<dbReference type="RefSeq" id="WP_068609146.1">
    <property type="nucleotide sequence ID" value="NZ_CP011388.1"/>
</dbReference>
<dbReference type="InterPro" id="IPR000572">
    <property type="entry name" value="OxRdtase_Mopterin-bd_dom"/>
</dbReference>
<dbReference type="InterPro" id="IPR036374">
    <property type="entry name" value="OxRdtase_Mopterin-bd_sf"/>
</dbReference>
<feature type="transmembrane region" description="Helical" evidence="2">
    <location>
        <begin position="91"/>
        <end position="111"/>
    </location>
</feature>
<dbReference type="KEGG" id="pswu:SY83_18330"/>
<reference evidence="4 5" key="1">
    <citation type="submission" date="2015-01" db="EMBL/GenBank/DDBJ databases">
        <title>Paenibacillus swuensis/DY6/whole genome sequencing.</title>
        <authorList>
            <person name="Kim M.K."/>
            <person name="Srinivasan S."/>
            <person name="Lee J.-J."/>
        </authorList>
    </citation>
    <scope>NUCLEOTIDE SEQUENCE [LARGE SCALE GENOMIC DNA]</scope>
    <source>
        <strain evidence="4 5">DY6</strain>
    </source>
</reference>
<evidence type="ECO:0000259" key="3">
    <source>
        <dbReference type="Pfam" id="PF00174"/>
    </source>
</evidence>
<keyword evidence="2" id="KW-0472">Membrane</keyword>
<dbReference type="GO" id="GO:0005886">
    <property type="term" value="C:plasma membrane"/>
    <property type="evidence" value="ECO:0007669"/>
    <property type="project" value="UniProtKB-SubCell"/>
</dbReference>